<gene>
    <name evidence="3" type="ORF">BDZ94DRAFT_1229946</name>
</gene>
<organism evidence="3 4">
    <name type="scientific">Collybia nuda</name>
    <dbReference type="NCBI Taxonomy" id="64659"/>
    <lineage>
        <taxon>Eukaryota</taxon>
        <taxon>Fungi</taxon>
        <taxon>Dikarya</taxon>
        <taxon>Basidiomycota</taxon>
        <taxon>Agaricomycotina</taxon>
        <taxon>Agaricomycetes</taxon>
        <taxon>Agaricomycetidae</taxon>
        <taxon>Agaricales</taxon>
        <taxon>Tricholomatineae</taxon>
        <taxon>Clitocybaceae</taxon>
        <taxon>Collybia</taxon>
    </lineage>
</organism>
<name>A0A9P5XV11_9AGAR</name>
<evidence type="ECO:0000313" key="3">
    <source>
        <dbReference type="EMBL" id="KAF9456221.1"/>
    </source>
</evidence>
<keyword evidence="4" id="KW-1185">Reference proteome</keyword>
<reference evidence="3" key="1">
    <citation type="submission" date="2020-11" db="EMBL/GenBank/DDBJ databases">
        <authorList>
            <consortium name="DOE Joint Genome Institute"/>
            <person name="Ahrendt S."/>
            <person name="Riley R."/>
            <person name="Andreopoulos W."/>
            <person name="Labutti K."/>
            <person name="Pangilinan J."/>
            <person name="Ruiz-Duenas F.J."/>
            <person name="Barrasa J.M."/>
            <person name="Sanchez-Garcia M."/>
            <person name="Camarero S."/>
            <person name="Miyauchi S."/>
            <person name="Serrano A."/>
            <person name="Linde D."/>
            <person name="Babiker R."/>
            <person name="Drula E."/>
            <person name="Ayuso-Fernandez I."/>
            <person name="Pacheco R."/>
            <person name="Padilla G."/>
            <person name="Ferreira P."/>
            <person name="Barriuso J."/>
            <person name="Kellner H."/>
            <person name="Castanera R."/>
            <person name="Alfaro M."/>
            <person name="Ramirez L."/>
            <person name="Pisabarro A.G."/>
            <person name="Kuo A."/>
            <person name="Tritt A."/>
            <person name="Lipzen A."/>
            <person name="He G."/>
            <person name="Yan M."/>
            <person name="Ng V."/>
            <person name="Cullen D."/>
            <person name="Martin F."/>
            <person name="Rosso M.-N."/>
            <person name="Henrissat B."/>
            <person name="Hibbett D."/>
            <person name="Martinez A.T."/>
            <person name="Grigoriev I.V."/>
        </authorList>
    </citation>
    <scope>NUCLEOTIDE SEQUENCE</scope>
    <source>
        <strain evidence="3">CBS 247.69</strain>
    </source>
</reference>
<feature type="transmembrane region" description="Helical" evidence="2">
    <location>
        <begin position="65"/>
        <end position="88"/>
    </location>
</feature>
<dbReference type="Proteomes" id="UP000807353">
    <property type="component" value="Unassembled WGS sequence"/>
</dbReference>
<keyword evidence="2" id="KW-0812">Transmembrane</keyword>
<feature type="transmembrane region" description="Helical" evidence="2">
    <location>
        <begin position="100"/>
        <end position="124"/>
    </location>
</feature>
<evidence type="ECO:0000256" key="1">
    <source>
        <dbReference type="SAM" id="MobiDB-lite"/>
    </source>
</evidence>
<proteinExistence type="predicted"/>
<evidence type="ECO:0000256" key="2">
    <source>
        <dbReference type="SAM" id="Phobius"/>
    </source>
</evidence>
<dbReference type="OrthoDB" id="2560085at2759"/>
<accession>A0A9P5XV11</accession>
<sequence length="223" mass="24097">MSSSVPLKTLRIAALSIAWSWAIVASGVGLNALIEANRSQAALKGRVDPPTVITIDVSDVHVSGIVATTASVLIGVLTFNFVAMMFLPQTRALATRTLRLQAYALCFCCVWLFSCLVPFTLFFATRRADVRAHIGPLELPQSLIHSMEEKSGSTSVYKELSYLRLVAILPWFTLLFTSLAAFVLFKAAGRAGAEAPGVVDAGSRDMSEKESDSQVEKVEKESV</sequence>
<comment type="caution">
    <text evidence="3">The sequence shown here is derived from an EMBL/GenBank/DDBJ whole genome shotgun (WGS) entry which is preliminary data.</text>
</comment>
<dbReference type="AlphaFoldDB" id="A0A9P5XV11"/>
<feature type="compositionally biased region" description="Basic and acidic residues" evidence="1">
    <location>
        <begin position="202"/>
        <end position="223"/>
    </location>
</feature>
<dbReference type="EMBL" id="MU150445">
    <property type="protein sequence ID" value="KAF9456221.1"/>
    <property type="molecule type" value="Genomic_DNA"/>
</dbReference>
<feature type="transmembrane region" description="Helical" evidence="2">
    <location>
        <begin position="162"/>
        <end position="185"/>
    </location>
</feature>
<feature type="region of interest" description="Disordered" evidence="1">
    <location>
        <begin position="196"/>
        <end position="223"/>
    </location>
</feature>
<protein>
    <submittedName>
        <fullName evidence="3">Uncharacterized protein</fullName>
    </submittedName>
</protein>
<evidence type="ECO:0000313" key="4">
    <source>
        <dbReference type="Proteomes" id="UP000807353"/>
    </source>
</evidence>
<feature type="transmembrane region" description="Helical" evidence="2">
    <location>
        <begin position="12"/>
        <end position="34"/>
    </location>
</feature>
<keyword evidence="2" id="KW-0472">Membrane</keyword>
<keyword evidence="2" id="KW-1133">Transmembrane helix</keyword>